<reference evidence="2 3" key="1">
    <citation type="submission" date="2019-01" db="EMBL/GenBank/DDBJ databases">
        <title>Lactibacter flavus gen. nov., sp. nov., a novel bacterium of the family Propionibacteriaceae isolated from raw milk and dairy products.</title>
        <authorList>
            <person name="Huptas C."/>
            <person name="Wenning M."/>
            <person name="Breitenwieser F."/>
            <person name="Doll E."/>
            <person name="Von Neubeck M."/>
            <person name="Busse H.-J."/>
            <person name="Scherer S."/>
        </authorList>
    </citation>
    <scope>NUCLEOTIDE SEQUENCE [LARGE SCALE GENOMIC DNA]</scope>
    <source>
        <strain evidence="2 3">KCTC 33808</strain>
    </source>
</reference>
<comment type="caution">
    <text evidence="2">The sequence shown here is derived from an EMBL/GenBank/DDBJ whole genome shotgun (WGS) entry which is preliminary data.</text>
</comment>
<dbReference type="Proteomes" id="UP000292373">
    <property type="component" value="Unassembled WGS sequence"/>
</dbReference>
<gene>
    <name evidence="2" type="ORF">ET989_09010</name>
</gene>
<evidence type="ECO:0000259" key="1">
    <source>
        <dbReference type="Pfam" id="PF01551"/>
    </source>
</evidence>
<dbReference type="PANTHER" id="PTHR21666:SF270">
    <property type="entry name" value="MUREIN HYDROLASE ACTIVATOR ENVC"/>
    <property type="match status" value="1"/>
</dbReference>
<evidence type="ECO:0000313" key="2">
    <source>
        <dbReference type="EMBL" id="TBT84278.1"/>
    </source>
</evidence>
<keyword evidence="3" id="KW-1185">Reference proteome</keyword>
<dbReference type="SUPFAM" id="SSF51261">
    <property type="entry name" value="Duplicated hybrid motif"/>
    <property type="match status" value="1"/>
</dbReference>
<name>A0A4Q9KEF8_9ACTN</name>
<dbReference type="InterPro" id="IPR016047">
    <property type="entry name" value="M23ase_b-sheet_dom"/>
</dbReference>
<dbReference type="EMBL" id="SDMQ01000008">
    <property type="protein sequence ID" value="TBT84278.1"/>
    <property type="molecule type" value="Genomic_DNA"/>
</dbReference>
<dbReference type="InterPro" id="IPR011055">
    <property type="entry name" value="Dup_hybrid_motif"/>
</dbReference>
<dbReference type="PANTHER" id="PTHR21666">
    <property type="entry name" value="PEPTIDASE-RELATED"/>
    <property type="match status" value="1"/>
</dbReference>
<dbReference type="Gene3D" id="2.70.70.10">
    <property type="entry name" value="Glucose Permease (Domain IIA)"/>
    <property type="match status" value="1"/>
</dbReference>
<protein>
    <submittedName>
        <fullName evidence="2">M23 family metallopeptidase</fullName>
    </submittedName>
</protein>
<accession>A0A4Q9KEF8</accession>
<dbReference type="AlphaFoldDB" id="A0A4Q9KEF8"/>
<feature type="domain" description="M23ase beta-sheet core" evidence="1">
    <location>
        <begin position="11"/>
        <end position="110"/>
    </location>
</feature>
<dbReference type="GO" id="GO:0004222">
    <property type="term" value="F:metalloendopeptidase activity"/>
    <property type="evidence" value="ECO:0007669"/>
    <property type="project" value="TreeGrafter"/>
</dbReference>
<dbReference type="OrthoDB" id="1099523at2"/>
<dbReference type="CDD" id="cd12797">
    <property type="entry name" value="M23_peptidase"/>
    <property type="match status" value="1"/>
</dbReference>
<dbReference type="InterPro" id="IPR050570">
    <property type="entry name" value="Cell_wall_metabolism_enzyme"/>
</dbReference>
<evidence type="ECO:0000313" key="3">
    <source>
        <dbReference type="Proteomes" id="UP000292373"/>
    </source>
</evidence>
<sequence>MRLHPIFNEWRMHNGIDLSAACGTPLYAAADAVVSHMGYDSSGGWRLVLSHGSVDGVNLQTVYLHAEGYRVRAGDRLARGQLVGTMGSTGWSTGCHLHFGVKADGRHVDPLGWLS</sequence>
<dbReference type="Pfam" id="PF01551">
    <property type="entry name" value="Peptidase_M23"/>
    <property type="match status" value="1"/>
</dbReference>
<proteinExistence type="predicted"/>
<organism evidence="2 3">
    <name type="scientific">Propioniciclava sinopodophylli</name>
    <dbReference type="NCBI Taxonomy" id="1837344"/>
    <lineage>
        <taxon>Bacteria</taxon>
        <taxon>Bacillati</taxon>
        <taxon>Actinomycetota</taxon>
        <taxon>Actinomycetes</taxon>
        <taxon>Propionibacteriales</taxon>
        <taxon>Propionibacteriaceae</taxon>
        <taxon>Propioniciclava</taxon>
    </lineage>
</organism>